<evidence type="ECO:0000313" key="6">
    <source>
        <dbReference type="Proteomes" id="UP000193648"/>
    </source>
</evidence>
<dbReference type="CDD" id="cd22453">
    <property type="entry name" value="KH-I_MUG60_like"/>
    <property type="match status" value="1"/>
</dbReference>
<feature type="domain" description="K Homology" evidence="4">
    <location>
        <begin position="263"/>
        <end position="343"/>
    </location>
</feature>
<reference evidence="5 6" key="1">
    <citation type="submission" date="2016-07" db="EMBL/GenBank/DDBJ databases">
        <title>Pervasive Adenine N6-methylation of Active Genes in Fungi.</title>
        <authorList>
            <consortium name="DOE Joint Genome Institute"/>
            <person name="Mondo S.J."/>
            <person name="Dannebaum R.O."/>
            <person name="Kuo R.C."/>
            <person name="Labutti K."/>
            <person name="Haridas S."/>
            <person name="Kuo A."/>
            <person name="Salamov A."/>
            <person name="Ahrendt S.R."/>
            <person name="Lipzen A."/>
            <person name="Sullivan W."/>
            <person name="Andreopoulos W.B."/>
            <person name="Clum A."/>
            <person name="Lindquist E."/>
            <person name="Daum C."/>
            <person name="Ramamoorthy G.K."/>
            <person name="Gryganskyi A."/>
            <person name="Culley D."/>
            <person name="Magnuson J.K."/>
            <person name="James T.Y."/>
            <person name="O'Malley M.A."/>
            <person name="Stajich J.E."/>
            <person name="Spatafora J.W."/>
            <person name="Visel A."/>
            <person name="Grigoriev I.V."/>
        </authorList>
    </citation>
    <scope>NUCLEOTIDE SEQUENCE [LARGE SCALE GENOMIC DNA]</scope>
    <source>
        <strain evidence="5 6">NRRL 3116</strain>
    </source>
</reference>
<dbReference type="InterPro" id="IPR004088">
    <property type="entry name" value="KH_dom_type_1"/>
</dbReference>
<dbReference type="PROSITE" id="PS50084">
    <property type="entry name" value="KH_TYPE_1"/>
    <property type="match status" value="2"/>
</dbReference>
<feature type="compositionally biased region" description="Low complexity" evidence="3">
    <location>
        <begin position="1418"/>
        <end position="1437"/>
    </location>
</feature>
<feature type="compositionally biased region" description="Acidic residues" evidence="3">
    <location>
        <begin position="826"/>
        <end position="839"/>
    </location>
</feature>
<feature type="compositionally biased region" description="Low complexity" evidence="3">
    <location>
        <begin position="1188"/>
        <end position="1202"/>
    </location>
</feature>
<gene>
    <name evidence="5" type="ORF">BCR41DRAFT_393065</name>
</gene>
<dbReference type="EMBL" id="MCFF01000005">
    <property type="protein sequence ID" value="ORZ27046.1"/>
    <property type="molecule type" value="Genomic_DNA"/>
</dbReference>
<dbReference type="Proteomes" id="UP000193648">
    <property type="component" value="Unassembled WGS sequence"/>
</dbReference>
<dbReference type="CDD" id="cd00105">
    <property type="entry name" value="KH-I"/>
    <property type="match status" value="1"/>
</dbReference>
<feature type="region of interest" description="Disordered" evidence="3">
    <location>
        <begin position="1174"/>
        <end position="1264"/>
    </location>
</feature>
<feature type="compositionally biased region" description="Polar residues" evidence="3">
    <location>
        <begin position="1438"/>
        <end position="1454"/>
    </location>
</feature>
<evidence type="ECO:0000256" key="2">
    <source>
        <dbReference type="PROSITE-ProRule" id="PRU00117"/>
    </source>
</evidence>
<feature type="domain" description="K Homology" evidence="4">
    <location>
        <begin position="648"/>
        <end position="716"/>
    </location>
</feature>
<comment type="caution">
    <text evidence="5">The sequence shown here is derived from an EMBL/GenBank/DDBJ whole genome shotgun (WGS) entry which is preliminary data.</text>
</comment>
<evidence type="ECO:0000313" key="5">
    <source>
        <dbReference type="EMBL" id="ORZ27046.1"/>
    </source>
</evidence>
<dbReference type="InParanoid" id="A0A1Y2GXN6"/>
<feature type="compositionally biased region" description="Polar residues" evidence="3">
    <location>
        <begin position="1110"/>
        <end position="1129"/>
    </location>
</feature>
<feature type="compositionally biased region" description="Low complexity" evidence="3">
    <location>
        <begin position="988"/>
        <end position="1005"/>
    </location>
</feature>
<feature type="compositionally biased region" description="Polar residues" evidence="3">
    <location>
        <begin position="780"/>
        <end position="804"/>
    </location>
</feature>
<dbReference type="InterPro" id="IPR036612">
    <property type="entry name" value="KH_dom_type_1_sf"/>
</dbReference>
<dbReference type="Gene3D" id="3.30.1370.10">
    <property type="entry name" value="K Homology domain, type 1"/>
    <property type="match status" value="3"/>
</dbReference>
<sequence length="1495" mass="162529">MAENTILSLCFPCPTPAQAGPVDETITNAFQQLCNEVSRSHHCQVILDVNVNNTQAKKRLSIETHASVYNVTITGAYQNVTSARGVLMRNSPLKPRLSFKVSKASIAADAFPESTTTQLLGSKDQNKSITLSSSVSISDDFGSNNQVSSNSQPILNPVENIATNGVDPTVIPASIPATSTIAPFSAYFTVLPAFKTQVEQISATTKTSITIVSSQLHALPSTKSVVAAHARQEMVEVLIWGSWENAESARLLLLAAIDALQPGTVQEKIQVELKYQNMVGGRKREQLQELMAKTRTNIYLASPFVQTINKSGAPLDPKYGEIYITGEPSKVQMAKDALAKVYTRVQAAAPAFTRQVNIVSRKLDWMLVNHRDKLRSIMLDNASFIAFPPLGASHPVLFVYGESRVNVERTIRTVMQLASQFHSGSINMLAAVRDSLLITQNALSPIANISKLVSQASGAEVEFRNNSFLIFGSEIETRIAVQYLADVDFVKAMHSEIKFSVELANEHREFISGKKNGKINRIMKATGAKIKFDPCNDYNFYVDLSSTIAVKALEALALLQEELPAEISFYVPETYHKRIIGVGGKNIQRIMKKYGVYVKFSNSEEFANLGGYFDNLDNVVARTPSKNALNLENLKHAVMELVNPKDKDFVHHSVLIPKQHHLSLLSDHAKALRELQETFNATVRFPEKETGSDIVWVSGPESLIRQATSTLLSYVDEQYIYPVPFSEAMSRVLTKPEFKTDILEKMKNEWNMTLIPPTTKDVSATNKDEDGSAGEVDSTAAKSTLSPRKLITPSQQKLDNTSRGSDGDQDINENSKLARSLSSLTDSDDDDDDEDSDEEDHVFVFKYSRNNEDYLQDAKQLLVQFLIDNQIGVYDDEIRVQRPRSDSFAEAFPHFNSKILSSVAGGELPTSTPSFPNYSLFENVGNAFEAISLGPSSTSSGANSGGPGAGSMVTPDIRALFSNGPSQGLPPLASSPPRWPEQHSRQLTSVPGSSSGIASSTTSSGPAHSPNQTPVPHQTHGQPPSYNRLTSLPIDPWASPGKQQQQQQPSTAGYHGTIGQFRTPPPGMSITGGNGYYSPSSHGQLVFSPEGPYGGTMGFQAPVSNVANHLYSSNSSPVQGASSNLGNFDSQSPRQQQQQQQHHPLPQRPLSGSFVSRDNLQFLEDKMSIPAFGPGYGPALNSGSNRSQQQLMYQQQQQQTGQTYPSQHHFGQPVQYPQHRQRHSSHNSTTSHHTMFLGPIGGGLGSANGSVNSDDISTEDDSDEPFDDIRYKHRSHNFYSHGMHGGNTGFGQQTPPPSVLANRRGSVPSMGSMYSNQQIYHSESLHHSTMPLPNVVRLSNSSSDLYGRKSVVNTMSRPSMGQQGDGNIVGSNRMAGFGNGSSTLNMSGLSSGSVFGNTERDLFSSGLGGIIGGGTISQSGNSFNTHHTHTSSSLNNNIDASQQSPVNGHTSSGVSYDGHAEGRISSTLSPSALPFIADVPLDRSGQHHMVRGWDH</sequence>
<dbReference type="GO" id="GO:0003729">
    <property type="term" value="F:mRNA binding"/>
    <property type="evidence" value="ECO:0007669"/>
    <property type="project" value="TreeGrafter"/>
</dbReference>
<feature type="compositionally biased region" description="Polar residues" evidence="3">
    <location>
        <begin position="812"/>
        <end position="825"/>
    </location>
</feature>
<feature type="region of interest" description="Disordered" evidence="3">
    <location>
        <begin position="1110"/>
        <end position="1153"/>
    </location>
</feature>
<dbReference type="InterPro" id="IPR056553">
    <property type="entry name" value="KH_Mug60-KHD4"/>
</dbReference>
<feature type="domain" description="K Homology" evidence="4">
    <location>
        <begin position="495"/>
        <end position="561"/>
    </location>
</feature>
<dbReference type="GO" id="GO:0005737">
    <property type="term" value="C:cytoplasm"/>
    <property type="evidence" value="ECO:0007669"/>
    <property type="project" value="TreeGrafter"/>
</dbReference>
<keyword evidence="6" id="KW-1185">Reference proteome</keyword>
<proteinExistence type="predicted"/>
<organism evidence="5 6">
    <name type="scientific">Lobosporangium transversale</name>
    <dbReference type="NCBI Taxonomy" id="64571"/>
    <lineage>
        <taxon>Eukaryota</taxon>
        <taxon>Fungi</taxon>
        <taxon>Fungi incertae sedis</taxon>
        <taxon>Mucoromycota</taxon>
        <taxon>Mortierellomycotina</taxon>
        <taxon>Mortierellomycetes</taxon>
        <taxon>Mortierellales</taxon>
        <taxon>Mortierellaceae</taxon>
        <taxon>Lobosporangium</taxon>
    </lineage>
</organism>
<evidence type="ECO:0000256" key="3">
    <source>
        <dbReference type="SAM" id="MobiDB-lite"/>
    </source>
</evidence>
<keyword evidence="1" id="KW-0677">Repeat</keyword>
<feature type="domain" description="K Homology" evidence="4">
    <location>
        <begin position="563"/>
        <end position="643"/>
    </location>
</feature>
<dbReference type="OrthoDB" id="271862at2759"/>
<name>A0A1Y2GXN6_9FUNG</name>
<protein>
    <recommendedName>
        <fullName evidence="4">K Homology domain-containing protein</fullName>
    </recommendedName>
</protein>
<dbReference type="SUPFAM" id="SSF54791">
    <property type="entry name" value="Eukaryotic type KH-domain (KH-domain type I)"/>
    <property type="match status" value="4"/>
</dbReference>
<dbReference type="InterPro" id="IPR004087">
    <property type="entry name" value="KH_dom"/>
</dbReference>
<accession>A0A1Y2GXN6</accession>
<dbReference type="PANTHER" id="PTHR10627">
    <property type="entry name" value="SCP160"/>
    <property type="match status" value="1"/>
</dbReference>
<feature type="compositionally biased region" description="Polar residues" evidence="3">
    <location>
        <begin position="1009"/>
        <end position="1030"/>
    </location>
</feature>
<keyword evidence="2" id="KW-0694">RNA-binding</keyword>
<feature type="region of interest" description="Disordered" evidence="3">
    <location>
        <begin position="937"/>
        <end position="1076"/>
    </location>
</feature>
<feature type="region of interest" description="Disordered" evidence="3">
    <location>
        <begin position="754"/>
        <end position="839"/>
    </location>
</feature>
<feature type="compositionally biased region" description="Low complexity" evidence="3">
    <location>
        <begin position="1130"/>
        <end position="1150"/>
    </location>
</feature>
<dbReference type="STRING" id="64571.A0A1Y2GXN6"/>
<dbReference type="RefSeq" id="XP_021884793.1">
    <property type="nucleotide sequence ID" value="XM_022028524.1"/>
</dbReference>
<evidence type="ECO:0000256" key="1">
    <source>
        <dbReference type="ARBA" id="ARBA00022737"/>
    </source>
</evidence>
<dbReference type="Pfam" id="PF24563">
    <property type="entry name" value="KH_Mug60-KHD4"/>
    <property type="match status" value="1"/>
</dbReference>
<dbReference type="PANTHER" id="PTHR10627:SF76">
    <property type="entry name" value="KH DOMAIN-CONTAINING PROTEIN YLL032C"/>
    <property type="match status" value="1"/>
</dbReference>
<dbReference type="SMART" id="SM00322">
    <property type="entry name" value="KH"/>
    <property type="match status" value="4"/>
</dbReference>
<dbReference type="GeneID" id="33570367"/>
<feature type="region of interest" description="Disordered" evidence="3">
    <location>
        <begin position="1418"/>
        <end position="1463"/>
    </location>
</feature>
<dbReference type="Pfam" id="PF00013">
    <property type="entry name" value="KH_1"/>
    <property type="match status" value="1"/>
</dbReference>
<evidence type="ECO:0000259" key="4">
    <source>
        <dbReference type="SMART" id="SM00322"/>
    </source>
</evidence>